<reference evidence="2 3" key="1">
    <citation type="submission" date="2024-01" db="EMBL/GenBank/DDBJ databases">
        <title>The genomes of 5 underutilized Papilionoideae crops provide insights into root nodulation and disease resistance.</title>
        <authorList>
            <person name="Yuan L."/>
        </authorList>
    </citation>
    <scope>NUCLEOTIDE SEQUENCE [LARGE SCALE GENOMIC DNA]</scope>
    <source>
        <strain evidence="2">LY-2023</strain>
        <tissue evidence="2">Leaf</tissue>
    </source>
</reference>
<dbReference type="AlphaFoldDB" id="A0AAN9PNA7"/>
<dbReference type="PANTHER" id="PTHR31099">
    <property type="entry name" value="OS06G0165300 PROTEIN"/>
    <property type="match status" value="1"/>
</dbReference>
<organism evidence="2 3">
    <name type="scientific">Clitoria ternatea</name>
    <name type="common">Butterfly pea</name>
    <dbReference type="NCBI Taxonomy" id="43366"/>
    <lineage>
        <taxon>Eukaryota</taxon>
        <taxon>Viridiplantae</taxon>
        <taxon>Streptophyta</taxon>
        <taxon>Embryophyta</taxon>
        <taxon>Tracheophyta</taxon>
        <taxon>Spermatophyta</taxon>
        <taxon>Magnoliopsida</taxon>
        <taxon>eudicotyledons</taxon>
        <taxon>Gunneridae</taxon>
        <taxon>Pentapetalae</taxon>
        <taxon>rosids</taxon>
        <taxon>fabids</taxon>
        <taxon>Fabales</taxon>
        <taxon>Fabaceae</taxon>
        <taxon>Papilionoideae</taxon>
        <taxon>50 kb inversion clade</taxon>
        <taxon>NPAAA clade</taxon>
        <taxon>indigoferoid/millettioid clade</taxon>
        <taxon>Phaseoleae</taxon>
        <taxon>Clitoria</taxon>
    </lineage>
</organism>
<keyword evidence="3" id="KW-1185">Reference proteome</keyword>
<dbReference type="EMBL" id="JAYKXN010000003">
    <property type="protein sequence ID" value="KAK7303873.1"/>
    <property type="molecule type" value="Genomic_DNA"/>
</dbReference>
<dbReference type="Proteomes" id="UP001359559">
    <property type="component" value="Unassembled WGS sequence"/>
</dbReference>
<accession>A0AAN9PNA7</accession>
<gene>
    <name evidence="2" type="ORF">RJT34_14791</name>
</gene>
<evidence type="ECO:0000313" key="2">
    <source>
        <dbReference type="EMBL" id="KAK7303873.1"/>
    </source>
</evidence>
<proteinExistence type="predicted"/>
<sequence length="255" mass="29288">MRGKRSESRSRVSVRPIFSDIESGDEAFYTGRDSTFYSSVEYFSNAVHSFVSGGVSHTQVLTMAECRNVVLHGLDWKKTLENDPYCWVEEDVKDASSRHATTSGGVVELPVPVWKDERYEDRFIVRSPKTYERVCHRPQNDRTIYMYDILFTQLGVRFPLNKFQMGVLRFLDCAPSQLHPNGWGIVRSFEVMAEHLGFTPTVALFFAFCRIMRRVNMKTGGMGFVTLRAEPKILNFKAFADSAKEVITLKRSYCM</sequence>
<dbReference type="PANTHER" id="PTHR31099:SF49">
    <property type="entry name" value="MYOSIN HEAVY CHAIN-LIKE PROTEIN"/>
    <property type="match status" value="1"/>
</dbReference>
<evidence type="ECO:0000259" key="1">
    <source>
        <dbReference type="Pfam" id="PF04195"/>
    </source>
</evidence>
<feature type="domain" description="Transposase (putative) gypsy type" evidence="1">
    <location>
        <begin position="151"/>
        <end position="210"/>
    </location>
</feature>
<evidence type="ECO:0000313" key="3">
    <source>
        <dbReference type="Proteomes" id="UP001359559"/>
    </source>
</evidence>
<name>A0AAN9PNA7_CLITE</name>
<comment type="caution">
    <text evidence="2">The sequence shown here is derived from an EMBL/GenBank/DDBJ whole genome shotgun (WGS) entry which is preliminary data.</text>
</comment>
<protein>
    <recommendedName>
        <fullName evidence="1">Transposase (putative) gypsy type domain-containing protein</fullName>
    </recommendedName>
</protein>
<dbReference type="Pfam" id="PF04195">
    <property type="entry name" value="Transposase_28"/>
    <property type="match status" value="1"/>
</dbReference>
<dbReference type="InterPro" id="IPR007321">
    <property type="entry name" value="Transposase_28"/>
</dbReference>